<evidence type="ECO:0008006" key="3">
    <source>
        <dbReference type="Google" id="ProtNLM"/>
    </source>
</evidence>
<organism evidence="1 2">
    <name type="scientific">Tepidibacter hydrothermalis</name>
    <dbReference type="NCBI Taxonomy" id="3036126"/>
    <lineage>
        <taxon>Bacteria</taxon>
        <taxon>Bacillati</taxon>
        <taxon>Bacillota</taxon>
        <taxon>Clostridia</taxon>
        <taxon>Peptostreptococcales</taxon>
        <taxon>Peptostreptococcaceae</taxon>
        <taxon>Tepidibacter</taxon>
    </lineage>
</organism>
<dbReference type="EMBL" id="CP120733">
    <property type="protein sequence ID" value="WFD10569.1"/>
    <property type="molecule type" value="Genomic_DNA"/>
</dbReference>
<dbReference type="SUPFAM" id="SSF52096">
    <property type="entry name" value="ClpP/crotonase"/>
    <property type="match status" value="1"/>
</dbReference>
<sequence length="212" mass="23877">MNKKIKIALITLITLIIGSGALFAFNPDLRMGAIVTFMNLKETTKFEVDGDKVYMNGIINTKTPDQLKKVISENPKVKTIVMGEVPGSIDDESNFPMAKWVREKGLNTYLTKDSSIASGGTDFFLAGNKRTMEDGAIIGVHSWSDSLGKEAKDIPKDSPEHEMNRKYIEEMLGTDDFYWYTIYAAPADDIYNMKNEEILKYNMLTEPIIKKD</sequence>
<reference evidence="1 2" key="1">
    <citation type="submission" date="2023-03" db="EMBL/GenBank/DDBJ databases">
        <title>Complete genome sequence of Tepidibacter sp. SWIR-1, isolated from a deep-sea hydrothermal vent.</title>
        <authorList>
            <person name="Li X."/>
        </authorList>
    </citation>
    <scope>NUCLEOTIDE SEQUENCE [LARGE SCALE GENOMIC DNA]</scope>
    <source>
        <strain evidence="1 2">SWIR-1</strain>
    </source>
</reference>
<evidence type="ECO:0000313" key="2">
    <source>
        <dbReference type="Proteomes" id="UP001222800"/>
    </source>
</evidence>
<dbReference type="RefSeq" id="WP_277732536.1">
    <property type="nucleotide sequence ID" value="NZ_CP120733.1"/>
</dbReference>
<dbReference type="Proteomes" id="UP001222800">
    <property type="component" value="Chromosome"/>
</dbReference>
<proteinExistence type="predicted"/>
<protein>
    <recommendedName>
        <fullName evidence="3">Alpha/beta hydrolase</fullName>
    </recommendedName>
</protein>
<keyword evidence="2" id="KW-1185">Reference proteome</keyword>
<accession>A0ABY8ECE1</accession>
<evidence type="ECO:0000313" key="1">
    <source>
        <dbReference type="EMBL" id="WFD10569.1"/>
    </source>
</evidence>
<dbReference type="InterPro" id="IPR029045">
    <property type="entry name" value="ClpP/crotonase-like_dom_sf"/>
</dbReference>
<name>A0ABY8ECE1_9FIRM</name>
<gene>
    <name evidence="1" type="ORF">P4S50_00415</name>
</gene>